<reference evidence="2" key="1">
    <citation type="journal article" date="2019" name="Int. J. Syst. Evol. Microbiol.">
        <title>The Global Catalogue of Microorganisms (GCM) 10K type strain sequencing project: providing services to taxonomists for standard genome sequencing and annotation.</title>
        <authorList>
            <consortium name="The Broad Institute Genomics Platform"/>
            <consortium name="The Broad Institute Genome Sequencing Center for Infectious Disease"/>
            <person name="Wu L."/>
            <person name="Ma J."/>
        </authorList>
    </citation>
    <scope>NUCLEOTIDE SEQUENCE [LARGE SCALE GENOMIC DNA]</scope>
    <source>
        <strain evidence="2">CGMCC 1.15339</strain>
    </source>
</reference>
<sequence length="168" mass="19723">MHGLVTNYFSATHDKQLLMIFYAKCLLTTNIVKAQHVFNHVKKDISFYINWEEKVLLPLFEDRNSPLFETYPTYSLQLEFQHCRILIEHINKEFEQILLLIQSNYEGAQMNVKQQVTDLITFFDELESLLKAINIKSESIFFPTIDETLKQEDIADLFLTLAHYAAAK</sequence>
<comment type="caution">
    <text evidence="1">The sequence shown here is derived from an EMBL/GenBank/DDBJ whole genome shotgun (WGS) entry which is preliminary data.</text>
</comment>
<dbReference type="EMBL" id="BMII01000007">
    <property type="protein sequence ID" value="GGB52048.1"/>
    <property type="molecule type" value="Genomic_DNA"/>
</dbReference>
<organism evidence="1 2">
    <name type="scientific">Shewanella inventionis</name>
    <dbReference type="NCBI Taxonomy" id="1738770"/>
    <lineage>
        <taxon>Bacteria</taxon>
        <taxon>Pseudomonadati</taxon>
        <taxon>Pseudomonadota</taxon>
        <taxon>Gammaproteobacteria</taxon>
        <taxon>Alteromonadales</taxon>
        <taxon>Shewanellaceae</taxon>
        <taxon>Shewanella</taxon>
    </lineage>
</organism>
<keyword evidence="2" id="KW-1185">Reference proteome</keyword>
<name>A0ABQ1IVD5_9GAMM</name>
<accession>A0ABQ1IVD5</accession>
<dbReference type="Gene3D" id="1.20.120.520">
    <property type="entry name" value="nmb1532 protein domain like"/>
    <property type="match status" value="1"/>
</dbReference>
<protein>
    <recommendedName>
        <fullName evidence="3">Hemerythrin-like domain-containing protein</fullName>
    </recommendedName>
</protein>
<proteinExistence type="predicted"/>
<evidence type="ECO:0008006" key="3">
    <source>
        <dbReference type="Google" id="ProtNLM"/>
    </source>
</evidence>
<gene>
    <name evidence="1" type="ORF">GCM10011607_10660</name>
</gene>
<dbReference type="Proteomes" id="UP000617555">
    <property type="component" value="Unassembled WGS sequence"/>
</dbReference>
<evidence type="ECO:0000313" key="2">
    <source>
        <dbReference type="Proteomes" id="UP000617555"/>
    </source>
</evidence>
<dbReference type="RefSeq" id="WP_188737744.1">
    <property type="nucleotide sequence ID" value="NZ_BMII01000007.1"/>
</dbReference>
<evidence type="ECO:0000313" key="1">
    <source>
        <dbReference type="EMBL" id="GGB52048.1"/>
    </source>
</evidence>